<dbReference type="SUPFAM" id="SSF51905">
    <property type="entry name" value="FAD/NAD(P)-binding domain"/>
    <property type="match status" value="1"/>
</dbReference>
<feature type="binding site" evidence="5">
    <location>
        <position position="280"/>
    </location>
    <ligand>
        <name>FAD</name>
        <dbReference type="ChEBI" id="CHEBI:57692"/>
    </ligand>
</feature>
<evidence type="ECO:0000256" key="6">
    <source>
        <dbReference type="SAM" id="SignalP"/>
    </source>
</evidence>
<dbReference type="GO" id="GO:0016614">
    <property type="term" value="F:oxidoreductase activity, acting on CH-OH group of donors"/>
    <property type="evidence" value="ECO:0007669"/>
    <property type="project" value="InterPro"/>
</dbReference>
<evidence type="ECO:0000256" key="1">
    <source>
        <dbReference type="ARBA" id="ARBA00001974"/>
    </source>
</evidence>
<dbReference type="Pfam" id="PF00732">
    <property type="entry name" value="GMC_oxred_N"/>
    <property type="match status" value="1"/>
</dbReference>
<evidence type="ECO:0000256" key="4">
    <source>
        <dbReference type="ARBA" id="ARBA00022827"/>
    </source>
</evidence>
<dbReference type="Gene3D" id="3.30.560.10">
    <property type="entry name" value="Glucose Oxidase, domain 3"/>
    <property type="match status" value="1"/>
</dbReference>
<evidence type="ECO:0000256" key="3">
    <source>
        <dbReference type="ARBA" id="ARBA00022630"/>
    </source>
</evidence>
<protein>
    <submittedName>
        <fullName evidence="8">Glucose dehydrogenase</fullName>
    </submittedName>
</protein>
<comment type="similarity">
    <text evidence="2">Belongs to the GMC oxidoreductase family.</text>
</comment>
<keyword evidence="6" id="KW-0732">Signal</keyword>
<sequence>MAIFTARLAVVIVLFIACNASTEEANQDAVQQNMQRQIQLYLEALMKEYVTRDNILPCYDFVVVGAGSAGSVVANRLSQNAAVNVLLLEAGGIETPDLATPFFSFLAANENNTWMYATVPQNKSCLSFPGHVAVMTLGKIMGGTSSINSMNFVRGNRHDFDLWETHYNATGWNYSSVLENFKAIERFNISEVSEYERDMYHGTEGETPINYPGYNTSLSYAFLNACQQSNYEYIDYNGANHTGYSRVQSNTAGGVRMSANTCFLRSVNRSNLHISINSTVTKIIFDGKQATHVVFVKDGVEMNVSIGVEVVLSAGAINSPKLLMVSGVGPKEDLNKSNITSVADLPVGVGLMDHAIFLGLVVTTDKDEVGIRNINQSIEQYQFNRTGLLTIPGAFEALLFTSSYNETMEDERKRDWADIEVELTDLFPGPDIAKSPYVSNETFEQYYMPMFNNTGFMPAIAMVRPKSRGTVKLNPLDPSEPPLIDPQFLSEEEDVERIVNGTLKVMKLFTTEAMQKIGAKIWNGSYPNCTNYTIWSREYIRCFVQQAAFPGQHVCCTCPMGDRNDSVVNSRLKVRGLNNVRVIDASVMPQITSGNINAAVLMIGDKGAKMIIEDHNSTIEAIQAKKQADAVTNMI</sequence>
<organism evidence="8">
    <name type="scientific">Rhipicephalus zambeziensis</name>
    <dbReference type="NCBI Taxonomy" id="60191"/>
    <lineage>
        <taxon>Eukaryota</taxon>
        <taxon>Metazoa</taxon>
        <taxon>Ecdysozoa</taxon>
        <taxon>Arthropoda</taxon>
        <taxon>Chelicerata</taxon>
        <taxon>Arachnida</taxon>
        <taxon>Acari</taxon>
        <taxon>Parasitiformes</taxon>
        <taxon>Ixodida</taxon>
        <taxon>Ixodoidea</taxon>
        <taxon>Ixodidae</taxon>
        <taxon>Rhipicephalinae</taxon>
        <taxon>Rhipicephalus</taxon>
        <taxon>Rhipicephalus</taxon>
    </lineage>
</organism>
<comment type="cofactor">
    <cofactor evidence="1 5">
        <name>FAD</name>
        <dbReference type="ChEBI" id="CHEBI:57692"/>
    </cofactor>
</comment>
<dbReference type="InterPro" id="IPR007867">
    <property type="entry name" value="GMC_OxRtase_C"/>
</dbReference>
<keyword evidence="3" id="KW-0285">Flavoprotein</keyword>
<feature type="signal peptide" evidence="6">
    <location>
        <begin position="1"/>
        <end position="20"/>
    </location>
</feature>
<evidence type="ECO:0000256" key="5">
    <source>
        <dbReference type="PIRSR" id="PIRSR000137-2"/>
    </source>
</evidence>
<name>A0A224YTS1_9ACAR</name>
<dbReference type="EMBL" id="GFPF01007993">
    <property type="protein sequence ID" value="MAA19139.1"/>
    <property type="molecule type" value="Transcribed_RNA"/>
</dbReference>
<accession>A0A224YTS1</accession>
<dbReference type="AlphaFoldDB" id="A0A224YTS1"/>
<dbReference type="InterPro" id="IPR012132">
    <property type="entry name" value="GMC_OxRdtase"/>
</dbReference>
<dbReference type="InterPro" id="IPR036188">
    <property type="entry name" value="FAD/NAD-bd_sf"/>
</dbReference>
<keyword evidence="4 5" id="KW-0274">FAD</keyword>
<feature type="binding site" evidence="5">
    <location>
        <position position="144"/>
    </location>
    <ligand>
        <name>FAD</name>
        <dbReference type="ChEBI" id="CHEBI:57692"/>
    </ligand>
</feature>
<feature type="chain" id="PRO_5012013732" evidence="6">
    <location>
        <begin position="21"/>
        <end position="635"/>
    </location>
</feature>
<dbReference type="GO" id="GO:0050660">
    <property type="term" value="F:flavin adenine dinucleotide binding"/>
    <property type="evidence" value="ECO:0007669"/>
    <property type="project" value="InterPro"/>
</dbReference>
<dbReference type="PROSITE" id="PS51257">
    <property type="entry name" value="PROKAR_LIPOPROTEIN"/>
    <property type="match status" value="1"/>
</dbReference>
<dbReference type="InterPro" id="IPR000172">
    <property type="entry name" value="GMC_OxRdtase_N"/>
</dbReference>
<reference evidence="8" key="1">
    <citation type="journal article" date="2017" name="Parasit. Vectors">
        <title>Sialotranscriptomics of Rhipicephalus zambeziensis reveals intricate expression profiles of secretory proteins and suggests tight temporal transcriptional regulation during blood-feeding.</title>
        <authorList>
            <person name="de Castro M.H."/>
            <person name="de Klerk D."/>
            <person name="Pienaar R."/>
            <person name="Rees D.J.G."/>
            <person name="Mans B.J."/>
        </authorList>
    </citation>
    <scope>NUCLEOTIDE SEQUENCE</scope>
    <source>
        <tissue evidence="8">Salivary glands</tissue>
    </source>
</reference>
<dbReference type="SUPFAM" id="SSF54373">
    <property type="entry name" value="FAD-linked reductases, C-terminal domain"/>
    <property type="match status" value="1"/>
</dbReference>
<dbReference type="PANTHER" id="PTHR11552:SF147">
    <property type="entry name" value="CHOLINE DEHYDROGENASE, MITOCHONDRIAL"/>
    <property type="match status" value="1"/>
</dbReference>
<evidence type="ECO:0000256" key="2">
    <source>
        <dbReference type="ARBA" id="ARBA00010790"/>
    </source>
</evidence>
<proteinExistence type="inferred from homology"/>
<dbReference type="PANTHER" id="PTHR11552">
    <property type="entry name" value="GLUCOSE-METHANOL-CHOLINE GMC OXIDOREDUCTASE"/>
    <property type="match status" value="1"/>
</dbReference>
<dbReference type="PROSITE" id="PS00624">
    <property type="entry name" value="GMC_OXRED_2"/>
    <property type="match status" value="1"/>
</dbReference>
<evidence type="ECO:0000313" key="8">
    <source>
        <dbReference type="EMBL" id="MAA19139.1"/>
    </source>
</evidence>
<dbReference type="Gene3D" id="3.50.50.60">
    <property type="entry name" value="FAD/NAD(P)-binding domain"/>
    <property type="match status" value="1"/>
</dbReference>
<feature type="domain" description="Glucose-methanol-choline oxidoreductase N-terminal" evidence="7">
    <location>
        <begin position="315"/>
        <end position="329"/>
    </location>
</feature>
<dbReference type="Pfam" id="PF05199">
    <property type="entry name" value="GMC_oxred_C"/>
    <property type="match status" value="1"/>
</dbReference>
<evidence type="ECO:0000259" key="7">
    <source>
        <dbReference type="PROSITE" id="PS00624"/>
    </source>
</evidence>
<dbReference type="PIRSF" id="PIRSF000137">
    <property type="entry name" value="Alcohol_oxidase"/>
    <property type="match status" value="1"/>
</dbReference>